<protein>
    <submittedName>
        <fullName evidence="2">Uncharacterized protein</fullName>
    </submittedName>
</protein>
<dbReference type="KEGG" id="ehr:EHR_02245"/>
<organism evidence="2 3">
    <name type="scientific">Enterococcus hirae (strain ATCC 9790 / DSM 20160 / JCM 8729 / LMG 6399 / NBRC 3181 / NCIMB 6459 / NCDO 1258 / NCTC 12367 / WDCM 00089 / R)</name>
    <dbReference type="NCBI Taxonomy" id="768486"/>
    <lineage>
        <taxon>Bacteria</taxon>
        <taxon>Bacillati</taxon>
        <taxon>Bacillota</taxon>
        <taxon>Bacilli</taxon>
        <taxon>Lactobacillales</taxon>
        <taxon>Enterococcaceae</taxon>
        <taxon>Enterococcus</taxon>
    </lineage>
</organism>
<evidence type="ECO:0000256" key="1">
    <source>
        <dbReference type="SAM" id="MobiDB-lite"/>
    </source>
</evidence>
<feature type="compositionally biased region" description="Basic residues" evidence="1">
    <location>
        <begin position="84"/>
        <end position="95"/>
    </location>
</feature>
<feature type="region of interest" description="Disordered" evidence="1">
    <location>
        <begin position="65"/>
        <end position="113"/>
    </location>
</feature>
<dbReference type="EMBL" id="CP003504">
    <property type="protein sequence ID" value="AFM69431.1"/>
    <property type="molecule type" value="Genomic_DNA"/>
</dbReference>
<accession>I6T484</accession>
<evidence type="ECO:0000313" key="3">
    <source>
        <dbReference type="Proteomes" id="UP000002895"/>
    </source>
</evidence>
<dbReference type="Proteomes" id="UP000002895">
    <property type="component" value="Chromosome"/>
</dbReference>
<reference evidence="2 3" key="1">
    <citation type="journal article" date="2012" name="J. Bacteriol.">
        <title>Genome sequence of Enterococcus hirae (Streptococcus faecalis) ATCC 9790, a model organism for the study of ion transport, bioenergetics, and copper homeostasis.</title>
        <authorList>
            <person name="Gaechter T."/>
            <person name="Wunderlin C."/>
            <person name="Schmidheini T."/>
            <person name="Solioz M."/>
        </authorList>
    </citation>
    <scope>NUCLEOTIDE SEQUENCE [LARGE SCALE GENOMIC DNA]</scope>
    <source>
        <strain evidence="3">ATCC 9790 / DSM 20160 / JCM 8729 / LMG 6399 / NBRC 3181 / NCIMB 6459 / NCDO 1258 / NCTC 12367 / WDCM 00089 / R</strain>
    </source>
</reference>
<dbReference type="HOGENOM" id="CLU_2129563_0_0_9"/>
<gene>
    <name evidence="2" type="ordered locus">EHR_02245</name>
</gene>
<proteinExistence type="predicted"/>
<keyword evidence="3" id="KW-1185">Reference proteome</keyword>
<sequence length="113" mass="13572">MYKKTKKAGILKRILRLIKYKIKTILQRRRLLKIMRRKHRINERMSNLVNINEYCLVEKPMPLKSTKENNHSLLSKNENLKNMKNIKKKKKKKNKNSSTSRSSSFTYIGRSRP</sequence>
<dbReference type="AlphaFoldDB" id="I6T484"/>
<evidence type="ECO:0000313" key="2">
    <source>
        <dbReference type="EMBL" id="AFM69431.1"/>
    </source>
</evidence>
<name>I6T484_ENTHA</name>